<dbReference type="EMBL" id="UINC01193893">
    <property type="protein sequence ID" value="SVE09719.1"/>
    <property type="molecule type" value="Genomic_DNA"/>
</dbReference>
<accession>A0A383AQ92</accession>
<feature type="non-terminal residue" evidence="7">
    <location>
        <position position="140"/>
    </location>
</feature>
<keyword evidence="2 5" id="KW-0812">Transmembrane</keyword>
<dbReference type="InterPro" id="IPR029020">
    <property type="entry name" value="Ammonium/urea_transptr"/>
</dbReference>
<protein>
    <recommendedName>
        <fullName evidence="6">Ammonium transporter AmtB-like domain-containing protein</fullName>
    </recommendedName>
</protein>
<feature type="domain" description="Ammonium transporter AmtB-like" evidence="6">
    <location>
        <begin position="26"/>
        <end position="139"/>
    </location>
</feature>
<evidence type="ECO:0000256" key="2">
    <source>
        <dbReference type="ARBA" id="ARBA00022692"/>
    </source>
</evidence>
<gene>
    <name evidence="7" type="ORF">METZ01_LOCUS462573</name>
</gene>
<evidence type="ECO:0000256" key="5">
    <source>
        <dbReference type="SAM" id="Phobius"/>
    </source>
</evidence>
<dbReference type="GO" id="GO:0008519">
    <property type="term" value="F:ammonium channel activity"/>
    <property type="evidence" value="ECO:0007669"/>
    <property type="project" value="InterPro"/>
</dbReference>
<feature type="transmembrane region" description="Helical" evidence="5">
    <location>
        <begin position="22"/>
        <end position="39"/>
    </location>
</feature>
<comment type="subcellular location">
    <subcellularLocation>
        <location evidence="1">Membrane</location>
        <topology evidence="1">Multi-pass membrane protein</topology>
    </subcellularLocation>
</comment>
<evidence type="ECO:0000313" key="7">
    <source>
        <dbReference type="EMBL" id="SVE09719.1"/>
    </source>
</evidence>
<evidence type="ECO:0000259" key="6">
    <source>
        <dbReference type="Pfam" id="PF00909"/>
    </source>
</evidence>
<keyword evidence="3 5" id="KW-1133">Transmembrane helix</keyword>
<feature type="transmembrane region" description="Helical" evidence="5">
    <location>
        <begin position="89"/>
        <end position="107"/>
    </location>
</feature>
<dbReference type="SUPFAM" id="SSF111352">
    <property type="entry name" value="Ammonium transporter"/>
    <property type="match status" value="1"/>
</dbReference>
<dbReference type="InterPro" id="IPR024041">
    <property type="entry name" value="NH4_transpt_AmtB-like_dom"/>
</dbReference>
<name>A0A383AQ92_9ZZZZ</name>
<dbReference type="Pfam" id="PF00909">
    <property type="entry name" value="Ammonium_transp"/>
    <property type="match status" value="1"/>
</dbReference>
<evidence type="ECO:0000256" key="4">
    <source>
        <dbReference type="ARBA" id="ARBA00023136"/>
    </source>
</evidence>
<organism evidence="7">
    <name type="scientific">marine metagenome</name>
    <dbReference type="NCBI Taxonomy" id="408172"/>
    <lineage>
        <taxon>unclassified sequences</taxon>
        <taxon>metagenomes</taxon>
        <taxon>ecological metagenomes</taxon>
    </lineage>
</organism>
<dbReference type="Gene3D" id="1.10.3430.10">
    <property type="entry name" value="Ammonium transporter AmtB like domains"/>
    <property type="match status" value="1"/>
</dbReference>
<evidence type="ECO:0000256" key="1">
    <source>
        <dbReference type="ARBA" id="ARBA00004141"/>
    </source>
</evidence>
<sequence>MEEQIAAVIAQAQVTNTFFAEAYYFLTIPLMLLIHVGFLSYEMGATRVKNVLSSGIKNLLAFAFTIVTFYFFGWWFYWALPTGFTGSEGYMAISGIAYANAIALPWGDSAQYMGPNMGDHASGVFWGAFALFAATTASIA</sequence>
<dbReference type="AlphaFoldDB" id="A0A383AQ92"/>
<evidence type="ECO:0000256" key="3">
    <source>
        <dbReference type="ARBA" id="ARBA00022989"/>
    </source>
</evidence>
<reference evidence="7" key="1">
    <citation type="submission" date="2018-05" db="EMBL/GenBank/DDBJ databases">
        <authorList>
            <person name="Lanie J.A."/>
            <person name="Ng W.-L."/>
            <person name="Kazmierczak K.M."/>
            <person name="Andrzejewski T.M."/>
            <person name="Davidsen T.M."/>
            <person name="Wayne K.J."/>
            <person name="Tettelin H."/>
            <person name="Glass J.I."/>
            <person name="Rusch D."/>
            <person name="Podicherti R."/>
            <person name="Tsui H.-C.T."/>
            <person name="Winkler M.E."/>
        </authorList>
    </citation>
    <scope>NUCLEOTIDE SEQUENCE</scope>
</reference>
<dbReference type="GO" id="GO:0016020">
    <property type="term" value="C:membrane"/>
    <property type="evidence" value="ECO:0007669"/>
    <property type="project" value="UniProtKB-SubCell"/>
</dbReference>
<proteinExistence type="predicted"/>
<keyword evidence="4 5" id="KW-0472">Membrane</keyword>
<feature type="transmembrane region" description="Helical" evidence="5">
    <location>
        <begin position="59"/>
        <end position="77"/>
    </location>
</feature>